<dbReference type="Proteomes" id="UP000807353">
    <property type="component" value="Unassembled WGS sequence"/>
</dbReference>
<evidence type="ECO:0000256" key="1">
    <source>
        <dbReference type="ARBA" id="ARBA00022737"/>
    </source>
</evidence>
<gene>
    <name evidence="4" type="ORF">BDZ94DRAFT_1168318</name>
</gene>
<dbReference type="PROSITE" id="PS50297">
    <property type="entry name" value="ANK_REP_REGION"/>
    <property type="match status" value="2"/>
</dbReference>
<proteinExistence type="predicted"/>
<accession>A0A9P5Y2F1</accession>
<keyword evidence="1" id="KW-0677">Repeat</keyword>
<evidence type="ECO:0000256" key="2">
    <source>
        <dbReference type="ARBA" id="ARBA00023043"/>
    </source>
</evidence>
<dbReference type="AlphaFoldDB" id="A0A9P5Y2F1"/>
<evidence type="ECO:0000313" key="4">
    <source>
        <dbReference type="EMBL" id="KAF9461083.1"/>
    </source>
</evidence>
<evidence type="ECO:0000313" key="5">
    <source>
        <dbReference type="Proteomes" id="UP000807353"/>
    </source>
</evidence>
<dbReference type="Gene3D" id="1.25.40.20">
    <property type="entry name" value="Ankyrin repeat-containing domain"/>
    <property type="match status" value="1"/>
</dbReference>
<dbReference type="EMBL" id="MU150289">
    <property type="protein sequence ID" value="KAF9461083.1"/>
    <property type="molecule type" value="Genomic_DNA"/>
</dbReference>
<dbReference type="PANTHER" id="PTHR24171">
    <property type="entry name" value="ANKYRIN REPEAT DOMAIN-CONTAINING PROTEIN 39-RELATED"/>
    <property type="match status" value="1"/>
</dbReference>
<dbReference type="SMART" id="SM00248">
    <property type="entry name" value="ANK"/>
    <property type="match status" value="2"/>
</dbReference>
<dbReference type="OrthoDB" id="194358at2759"/>
<comment type="caution">
    <text evidence="4">The sequence shown here is derived from an EMBL/GenBank/DDBJ whole genome shotgun (WGS) entry which is preliminary data.</text>
</comment>
<feature type="repeat" description="ANK" evidence="3">
    <location>
        <begin position="3"/>
        <end position="35"/>
    </location>
</feature>
<keyword evidence="5" id="KW-1185">Reference proteome</keyword>
<evidence type="ECO:0000256" key="3">
    <source>
        <dbReference type="PROSITE-ProRule" id="PRU00023"/>
    </source>
</evidence>
<name>A0A9P5Y2F1_9AGAR</name>
<reference evidence="4" key="1">
    <citation type="submission" date="2020-11" db="EMBL/GenBank/DDBJ databases">
        <authorList>
            <consortium name="DOE Joint Genome Institute"/>
            <person name="Ahrendt S."/>
            <person name="Riley R."/>
            <person name="Andreopoulos W."/>
            <person name="Labutti K."/>
            <person name="Pangilinan J."/>
            <person name="Ruiz-Duenas F.J."/>
            <person name="Barrasa J.M."/>
            <person name="Sanchez-Garcia M."/>
            <person name="Camarero S."/>
            <person name="Miyauchi S."/>
            <person name="Serrano A."/>
            <person name="Linde D."/>
            <person name="Babiker R."/>
            <person name="Drula E."/>
            <person name="Ayuso-Fernandez I."/>
            <person name="Pacheco R."/>
            <person name="Padilla G."/>
            <person name="Ferreira P."/>
            <person name="Barriuso J."/>
            <person name="Kellner H."/>
            <person name="Castanera R."/>
            <person name="Alfaro M."/>
            <person name="Ramirez L."/>
            <person name="Pisabarro A.G."/>
            <person name="Kuo A."/>
            <person name="Tritt A."/>
            <person name="Lipzen A."/>
            <person name="He G."/>
            <person name="Yan M."/>
            <person name="Ng V."/>
            <person name="Cullen D."/>
            <person name="Martin F."/>
            <person name="Rosso M.-N."/>
            <person name="Henrissat B."/>
            <person name="Hibbett D."/>
            <person name="Martinez A.T."/>
            <person name="Grigoriev I.V."/>
        </authorList>
    </citation>
    <scope>NUCLEOTIDE SEQUENCE</scope>
    <source>
        <strain evidence="4">CBS 247.69</strain>
    </source>
</reference>
<feature type="repeat" description="ANK" evidence="3">
    <location>
        <begin position="39"/>
        <end position="71"/>
    </location>
</feature>
<sequence length="71" mass="7555">DAEGNTPLCAAAIQGHGVIVRYLGDKGAQIDLQGILDKNGKTPLHEAAHWGYSDIVTYLRGKGAHLELQGM</sequence>
<dbReference type="Pfam" id="PF12796">
    <property type="entry name" value="Ank_2"/>
    <property type="match status" value="1"/>
</dbReference>
<dbReference type="SUPFAM" id="SSF48403">
    <property type="entry name" value="Ankyrin repeat"/>
    <property type="match status" value="1"/>
</dbReference>
<keyword evidence="2 3" id="KW-0040">ANK repeat</keyword>
<protein>
    <submittedName>
        <fullName evidence="4">Ankyrin repeat-containing domain protein</fullName>
    </submittedName>
</protein>
<organism evidence="4 5">
    <name type="scientific">Collybia nuda</name>
    <dbReference type="NCBI Taxonomy" id="64659"/>
    <lineage>
        <taxon>Eukaryota</taxon>
        <taxon>Fungi</taxon>
        <taxon>Dikarya</taxon>
        <taxon>Basidiomycota</taxon>
        <taxon>Agaricomycotina</taxon>
        <taxon>Agaricomycetes</taxon>
        <taxon>Agaricomycetidae</taxon>
        <taxon>Agaricales</taxon>
        <taxon>Tricholomatineae</taxon>
        <taxon>Clitocybaceae</taxon>
        <taxon>Collybia</taxon>
    </lineage>
</organism>
<dbReference type="InterPro" id="IPR036770">
    <property type="entry name" value="Ankyrin_rpt-contain_sf"/>
</dbReference>
<dbReference type="InterPro" id="IPR002110">
    <property type="entry name" value="Ankyrin_rpt"/>
</dbReference>
<feature type="non-terminal residue" evidence="4">
    <location>
        <position position="1"/>
    </location>
</feature>
<dbReference type="PROSITE" id="PS50088">
    <property type="entry name" value="ANK_REPEAT"/>
    <property type="match status" value="2"/>
</dbReference>